<comment type="caution">
    <text evidence="2">The sequence shown here is derived from an EMBL/GenBank/DDBJ whole genome shotgun (WGS) entry which is preliminary data.</text>
</comment>
<evidence type="ECO:0000313" key="3">
    <source>
        <dbReference type="Proteomes" id="UP000646827"/>
    </source>
</evidence>
<dbReference type="EMBL" id="JAEPRB010000166">
    <property type="protein sequence ID" value="KAG2219732.1"/>
    <property type="molecule type" value="Genomic_DNA"/>
</dbReference>
<protein>
    <recommendedName>
        <fullName evidence="1">AB hydrolase-1 domain-containing protein</fullName>
    </recommendedName>
</protein>
<gene>
    <name evidence="2" type="ORF">INT45_007771</name>
</gene>
<dbReference type="Gene3D" id="3.40.50.1820">
    <property type="entry name" value="alpha/beta hydrolase"/>
    <property type="match status" value="1"/>
</dbReference>
<dbReference type="AlphaFoldDB" id="A0A8H7S0V7"/>
<dbReference type="InterPro" id="IPR029058">
    <property type="entry name" value="AB_hydrolase_fold"/>
</dbReference>
<proteinExistence type="predicted"/>
<evidence type="ECO:0000313" key="2">
    <source>
        <dbReference type="EMBL" id="KAG2219732.1"/>
    </source>
</evidence>
<dbReference type="Proteomes" id="UP000646827">
    <property type="component" value="Unassembled WGS sequence"/>
</dbReference>
<evidence type="ECO:0000259" key="1">
    <source>
        <dbReference type="Pfam" id="PF00561"/>
    </source>
</evidence>
<dbReference type="InterPro" id="IPR000073">
    <property type="entry name" value="AB_hydrolase_1"/>
</dbReference>
<dbReference type="SUPFAM" id="SSF53474">
    <property type="entry name" value="alpha/beta-Hydrolases"/>
    <property type="match status" value="1"/>
</dbReference>
<dbReference type="Pfam" id="PF00561">
    <property type="entry name" value="Abhydrolase_1"/>
    <property type="match status" value="1"/>
</dbReference>
<organism evidence="2 3">
    <name type="scientific">Circinella minor</name>
    <dbReference type="NCBI Taxonomy" id="1195481"/>
    <lineage>
        <taxon>Eukaryota</taxon>
        <taxon>Fungi</taxon>
        <taxon>Fungi incertae sedis</taxon>
        <taxon>Mucoromycota</taxon>
        <taxon>Mucoromycotina</taxon>
        <taxon>Mucoromycetes</taxon>
        <taxon>Mucorales</taxon>
        <taxon>Lichtheimiaceae</taxon>
        <taxon>Circinella</taxon>
    </lineage>
</organism>
<dbReference type="OrthoDB" id="9988524at2759"/>
<feature type="domain" description="AB hydrolase-1" evidence="1">
    <location>
        <begin position="31"/>
        <end position="108"/>
    </location>
</feature>
<keyword evidence="3" id="KW-1185">Reference proteome</keyword>
<sequence>MATTEETRVKIPGQETIVGILNEKTKCDKRLVLITHGAPGHKNYYFLPILAQKLSYSSFRFDFRGSGESDGEPKYNNMNDNTHDIYTVSNYFKEKGYTVFAIIGHSRGKN</sequence>
<accession>A0A8H7S0V7</accession>
<name>A0A8H7S0V7_9FUNG</name>
<reference evidence="2 3" key="1">
    <citation type="submission" date="2020-12" db="EMBL/GenBank/DDBJ databases">
        <title>Metabolic potential, ecology and presence of endohyphal bacteria is reflected in genomic diversity of Mucoromycotina.</title>
        <authorList>
            <person name="Muszewska A."/>
            <person name="Okrasinska A."/>
            <person name="Steczkiewicz K."/>
            <person name="Drgas O."/>
            <person name="Orlowska M."/>
            <person name="Perlinska-Lenart U."/>
            <person name="Aleksandrzak-Piekarczyk T."/>
            <person name="Szatraj K."/>
            <person name="Zielenkiewicz U."/>
            <person name="Pilsyk S."/>
            <person name="Malc E."/>
            <person name="Mieczkowski P."/>
            <person name="Kruszewska J.S."/>
            <person name="Biernat P."/>
            <person name="Pawlowska J."/>
        </authorList>
    </citation>
    <scope>NUCLEOTIDE SEQUENCE [LARGE SCALE GENOMIC DNA]</scope>
    <source>
        <strain evidence="2 3">CBS 142.35</strain>
    </source>
</reference>